<evidence type="ECO:0000313" key="1">
    <source>
        <dbReference type="EMBL" id="MCS0610478.1"/>
    </source>
</evidence>
<evidence type="ECO:0000313" key="2">
    <source>
        <dbReference type="Proteomes" id="UP001205861"/>
    </source>
</evidence>
<protein>
    <submittedName>
        <fullName evidence="1">EthD family reductase</fullName>
    </submittedName>
</protein>
<dbReference type="Gene3D" id="3.30.70.100">
    <property type="match status" value="1"/>
</dbReference>
<dbReference type="SUPFAM" id="SSF54909">
    <property type="entry name" value="Dimeric alpha+beta barrel"/>
    <property type="match status" value="1"/>
</dbReference>
<keyword evidence="2" id="KW-1185">Reference proteome</keyword>
<sequence length="102" mass="11299">MIKLSVFYPFDAAARFDFDYYRDQHFPMVMQRLQAFGVKGFEVDRGLPDADGNPPRFLAVGHLLCSDGERLAAGLAEHGAEIMADVANYTDLKPFTQLNAAG</sequence>
<comment type="caution">
    <text evidence="1">The sequence shown here is derived from an EMBL/GenBank/DDBJ whole genome shotgun (WGS) entry which is preliminary data.</text>
</comment>
<gene>
    <name evidence="1" type="ORF">NX773_20110</name>
</gene>
<dbReference type="NCBIfam" id="TIGR02118">
    <property type="entry name" value="EthD family reductase"/>
    <property type="match status" value="1"/>
</dbReference>
<dbReference type="Proteomes" id="UP001205861">
    <property type="component" value="Unassembled WGS sequence"/>
</dbReference>
<dbReference type="InterPro" id="IPR009799">
    <property type="entry name" value="EthD_dom"/>
</dbReference>
<proteinExistence type="predicted"/>
<reference evidence="1 2" key="1">
    <citation type="submission" date="2022-08" db="EMBL/GenBank/DDBJ databases">
        <title>Reclassification of Massilia species as members of the genera Telluria, Duganella, Pseudoduganella, Mokoshia gen. nov. and Zemynaea gen. nov. using orthogonal and non-orthogonal genome-based approaches.</title>
        <authorList>
            <person name="Bowman J.P."/>
        </authorList>
    </citation>
    <scope>NUCLEOTIDE SEQUENCE [LARGE SCALE GENOMIC DNA]</scope>
    <source>
        <strain evidence="1 2">JCM 31607</strain>
    </source>
</reference>
<dbReference type="PANTHER" id="PTHR40260">
    <property type="entry name" value="BLR8190 PROTEIN"/>
    <property type="match status" value="1"/>
</dbReference>
<dbReference type="RefSeq" id="WP_258824612.1">
    <property type="nucleotide sequence ID" value="NZ_JANUGV010000007.1"/>
</dbReference>
<organism evidence="1 2">
    <name type="scientific">Massilia solisilvae</name>
    <dbReference type="NCBI Taxonomy" id="1811225"/>
    <lineage>
        <taxon>Bacteria</taxon>
        <taxon>Pseudomonadati</taxon>
        <taxon>Pseudomonadota</taxon>
        <taxon>Betaproteobacteria</taxon>
        <taxon>Burkholderiales</taxon>
        <taxon>Oxalobacteraceae</taxon>
        <taxon>Telluria group</taxon>
        <taxon>Massilia</taxon>
    </lineage>
</organism>
<dbReference type="InterPro" id="IPR011008">
    <property type="entry name" value="Dimeric_a/b-barrel"/>
</dbReference>
<name>A0ABT2BPM9_9BURK</name>
<accession>A0ABT2BPM9</accession>
<dbReference type="EMBL" id="JANUGV010000007">
    <property type="protein sequence ID" value="MCS0610478.1"/>
    <property type="molecule type" value="Genomic_DNA"/>
</dbReference>
<dbReference type="PANTHER" id="PTHR40260:SF2">
    <property type="entry name" value="BLR8190 PROTEIN"/>
    <property type="match status" value="1"/>
</dbReference>